<evidence type="ECO:0000313" key="4">
    <source>
        <dbReference type="Proteomes" id="UP000186806"/>
    </source>
</evidence>
<dbReference type="RefSeq" id="WP_075369444.1">
    <property type="nucleotide sequence ID" value="NZ_MSDQ01000027.1"/>
</dbReference>
<dbReference type="Proteomes" id="UP000186806">
    <property type="component" value="Unassembled WGS sequence"/>
</dbReference>
<evidence type="ECO:0000313" key="3">
    <source>
        <dbReference type="EMBL" id="OLO11006.1"/>
    </source>
</evidence>
<accession>A0A1Q8TBF8</accession>
<dbReference type="STRING" id="223900.GCA_000821045_00318"/>
<evidence type="ECO:0000256" key="1">
    <source>
        <dbReference type="SAM" id="MobiDB-lite"/>
    </source>
</evidence>
<keyword evidence="2" id="KW-1133">Transmembrane helix</keyword>
<feature type="region of interest" description="Disordered" evidence="1">
    <location>
        <begin position="79"/>
        <end position="115"/>
    </location>
</feature>
<reference evidence="3 4" key="1">
    <citation type="submission" date="2016-12" db="EMBL/GenBank/DDBJ databases">
        <title>Draft genome sequences of strains Salinicola socius SMB35, Salinicola sp. MH3R3-1 and Chromohalobacter sp. SMB17 from the Verkhnekamsk potash mining region of Russia.</title>
        <authorList>
            <person name="Mavrodi D.V."/>
            <person name="Olsson B.E."/>
            <person name="Korsakova E.S."/>
            <person name="Pyankova A."/>
            <person name="Mavrodi O.V."/>
            <person name="Plotnikova E.G."/>
        </authorList>
    </citation>
    <scope>NUCLEOTIDE SEQUENCE [LARGE SCALE GENOMIC DNA]</scope>
    <source>
        <strain evidence="3 4">SMB17</strain>
    </source>
</reference>
<feature type="compositionally biased region" description="Low complexity" evidence="1">
    <location>
        <begin position="1"/>
        <end position="15"/>
    </location>
</feature>
<evidence type="ECO:0000256" key="2">
    <source>
        <dbReference type="SAM" id="Phobius"/>
    </source>
</evidence>
<proteinExistence type="predicted"/>
<organism evidence="3 4">
    <name type="scientific">Chromohalobacter japonicus</name>
    <dbReference type="NCBI Taxonomy" id="223900"/>
    <lineage>
        <taxon>Bacteria</taxon>
        <taxon>Pseudomonadati</taxon>
        <taxon>Pseudomonadota</taxon>
        <taxon>Gammaproteobacteria</taxon>
        <taxon>Oceanospirillales</taxon>
        <taxon>Halomonadaceae</taxon>
        <taxon>Chromohalobacter</taxon>
    </lineage>
</organism>
<keyword evidence="2" id="KW-0472">Membrane</keyword>
<keyword evidence="4" id="KW-1185">Reference proteome</keyword>
<feature type="compositionally biased region" description="Polar residues" evidence="1">
    <location>
        <begin position="91"/>
        <end position="102"/>
    </location>
</feature>
<feature type="region of interest" description="Disordered" evidence="1">
    <location>
        <begin position="1"/>
        <end position="28"/>
    </location>
</feature>
<protein>
    <submittedName>
        <fullName evidence="3">Uncharacterized protein</fullName>
    </submittedName>
</protein>
<name>A0A1Q8TBF8_9GAMM</name>
<gene>
    <name evidence="3" type="ORF">BTW10_11040</name>
</gene>
<comment type="caution">
    <text evidence="3">The sequence shown here is derived from an EMBL/GenBank/DDBJ whole genome shotgun (WGS) entry which is preliminary data.</text>
</comment>
<feature type="transmembrane region" description="Helical" evidence="2">
    <location>
        <begin position="38"/>
        <end position="63"/>
    </location>
</feature>
<keyword evidence="2" id="KW-0812">Transmembrane</keyword>
<sequence length="115" mass="12733">MTNRQQNAAWQAAQQWRERARQARPSQGASGLKLLATWLLFGAMMIVGTLLGLFFLIIGWAMLPFLRHRMKKRAEAFRADHARPAGGNGAQDASAQDTTHASQVLEGDYHVKSGD</sequence>
<dbReference type="AlphaFoldDB" id="A0A1Q8TBF8"/>
<dbReference type="EMBL" id="MSDQ01000027">
    <property type="protein sequence ID" value="OLO11006.1"/>
    <property type="molecule type" value="Genomic_DNA"/>
</dbReference>